<dbReference type="Proteomes" id="UP000648187">
    <property type="component" value="Unassembled WGS sequence"/>
</dbReference>
<feature type="compositionally biased region" description="Polar residues" evidence="1">
    <location>
        <begin position="7"/>
        <end position="32"/>
    </location>
</feature>
<comment type="caution">
    <text evidence="2">The sequence shown here is derived from an EMBL/GenBank/DDBJ whole genome shotgun (WGS) entry which is preliminary data.</text>
</comment>
<dbReference type="AlphaFoldDB" id="A0A835GRH2"/>
<accession>A0A835GRH2</accession>
<evidence type="ECO:0000313" key="2">
    <source>
        <dbReference type="EMBL" id="KAF9422138.1"/>
    </source>
</evidence>
<organism evidence="2 3">
    <name type="scientific">Spodoptera exigua</name>
    <name type="common">Beet armyworm</name>
    <name type="synonym">Noctua fulgens</name>
    <dbReference type="NCBI Taxonomy" id="7107"/>
    <lineage>
        <taxon>Eukaryota</taxon>
        <taxon>Metazoa</taxon>
        <taxon>Ecdysozoa</taxon>
        <taxon>Arthropoda</taxon>
        <taxon>Hexapoda</taxon>
        <taxon>Insecta</taxon>
        <taxon>Pterygota</taxon>
        <taxon>Neoptera</taxon>
        <taxon>Endopterygota</taxon>
        <taxon>Lepidoptera</taxon>
        <taxon>Glossata</taxon>
        <taxon>Ditrysia</taxon>
        <taxon>Noctuoidea</taxon>
        <taxon>Noctuidae</taxon>
        <taxon>Amphipyrinae</taxon>
        <taxon>Spodoptera</taxon>
    </lineage>
</organism>
<protein>
    <submittedName>
        <fullName evidence="2">Uncharacterized protein</fullName>
    </submittedName>
</protein>
<proteinExistence type="predicted"/>
<evidence type="ECO:0000256" key="1">
    <source>
        <dbReference type="SAM" id="MobiDB-lite"/>
    </source>
</evidence>
<keyword evidence="3" id="KW-1185">Reference proteome</keyword>
<feature type="compositionally biased region" description="Polar residues" evidence="1">
    <location>
        <begin position="45"/>
        <end position="56"/>
    </location>
</feature>
<name>A0A835GRH2_SPOEX</name>
<reference evidence="2" key="1">
    <citation type="submission" date="2020-08" db="EMBL/GenBank/DDBJ databases">
        <title>Spodoptera exigua strain:BAW_Kor-Di-RS1 Genome sequencing and assembly.</title>
        <authorList>
            <person name="Kim J."/>
            <person name="Nam H.Y."/>
            <person name="Kwon M."/>
            <person name="Choi J.H."/>
            <person name="Cho S.R."/>
            <person name="Kim G.-H."/>
        </authorList>
    </citation>
    <scope>NUCLEOTIDE SEQUENCE</scope>
    <source>
        <strain evidence="2">BAW_Kor-Di-RS1</strain>
        <tissue evidence="2">Whole-body</tissue>
    </source>
</reference>
<gene>
    <name evidence="2" type="ORF">HW555_002159</name>
</gene>
<dbReference type="EMBL" id="JACKWZ010000019">
    <property type="protein sequence ID" value="KAF9422138.1"/>
    <property type="molecule type" value="Genomic_DNA"/>
</dbReference>
<evidence type="ECO:0000313" key="3">
    <source>
        <dbReference type="Proteomes" id="UP000648187"/>
    </source>
</evidence>
<sequence length="173" mass="19407">MQAIRFNLTSDSEVDYQSQPRRSAVTEATKNVQPKKKASKRKASGSDTTPSESISSKYKHHSSDLFGLENSELLPATSCGDLGSSLVSRVANGKVRRTADLTGDFYVEVKVYHKAEAASTPREDRWKKASVALKVQINRDSSPWEALQIFMRRAHELFDNSEPIFYSDNIHIK</sequence>
<feature type="compositionally biased region" description="Basic residues" evidence="1">
    <location>
        <begin position="33"/>
        <end position="43"/>
    </location>
</feature>
<feature type="region of interest" description="Disordered" evidence="1">
    <location>
        <begin position="1"/>
        <end position="57"/>
    </location>
</feature>